<gene>
    <name evidence="2" type="ORF">Poli38472_007087</name>
</gene>
<evidence type="ECO:0000313" key="2">
    <source>
        <dbReference type="EMBL" id="TMW58942.1"/>
    </source>
</evidence>
<dbReference type="EMBL" id="SPLM01000110">
    <property type="protein sequence ID" value="TMW58942.1"/>
    <property type="molecule type" value="Genomic_DNA"/>
</dbReference>
<dbReference type="InterPro" id="IPR000535">
    <property type="entry name" value="MSP_dom"/>
</dbReference>
<dbReference type="SUPFAM" id="SSF49354">
    <property type="entry name" value="PapD-like"/>
    <property type="match status" value="1"/>
</dbReference>
<comment type="caution">
    <text evidence="2">The sequence shown here is derived from an EMBL/GenBank/DDBJ whole genome shotgun (WGS) entry which is preliminary data.</text>
</comment>
<dbReference type="OrthoDB" id="108265at2759"/>
<feature type="domain" description="MSP" evidence="1">
    <location>
        <begin position="1"/>
        <end position="124"/>
    </location>
</feature>
<dbReference type="InterPro" id="IPR013783">
    <property type="entry name" value="Ig-like_fold"/>
</dbReference>
<protein>
    <recommendedName>
        <fullName evidence="1">MSP domain-containing protein</fullName>
    </recommendedName>
</protein>
<organism evidence="2 3">
    <name type="scientific">Pythium oligandrum</name>
    <name type="common">Mycoparasitic fungus</name>
    <dbReference type="NCBI Taxonomy" id="41045"/>
    <lineage>
        <taxon>Eukaryota</taxon>
        <taxon>Sar</taxon>
        <taxon>Stramenopiles</taxon>
        <taxon>Oomycota</taxon>
        <taxon>Peronosporomycetes</taxon>
        <taxon>Pythiales</taxon>
        <taxon>Pythiaceae</taxon>
        <taxon>Pythium</taxon>
    </lineage>
</organism>
<dbReference type="PROSITE" id="PS50202">
    <property type="entry name" value="MSP"/>
    <property type="match status" value="1"/>
</dbReference>
<reference evidence="2" key="1">
    <citation type="submission" date="2019-03" db="EMBL/GenBank/DDBJ databases">
        <title>Long read genome sequence of the mycoparasitic Pythium oligandrum ATCC 38472 isolated from sugarbeet rhizosphere.</title>
        <authorList>
            <person name="Gaulin E."/>
        </authorList>
    </citation>
    <scope>NUCLEOTIDE SEQUENCE</scope>
    <source>
        <strain evidence="2">ATCC 38472_TT</strain>
    </source>
</reference>
<proteinExistence type="predicted"/>
<dbReference type="Gene3D" id="2.60.40.10">
    <property type="entry name" value="Immunoglobulins"/>
    <property type="match status" value="1"/>
</dbReference>
<accession>A0A8K1C9B3</accession>
<dbReference type="Proteomes" id="UP000794436">
    <property type="component" value="Unassembled WGS sequence"/>
</dbReference>
<keyword evidence="3" id="KW-1185">Reference proteome</keyword>
<dbReference type="InterPro" id="IPR008962">
    <property type="entry name" value="PapD-like_sf"/>
</dbReference>
<sequence length="421" mass="47546">MIEVEYDGRPDGMTFLLGDRKLQHVLIRNDSRTAMYKLQCTSSRKFRVRPTAGIMKSGETTCVQVQLSPQEREASECKFLLTVREVQMDEQNKSMEENDAVLKALWKQAEVRNYESLVYSETISVTIVAEPNVTQPVTRSHVAAVQPSSENGKIPNEATAPFTKIEQLSSSTTMADRAQFVALLMKNQSRHPQNRLRDDELLRLRHFRDKNPEEWRRFNRFHESGDSGARESADPVFLVLLLEIIQHHPTTSSTSELLTLESTQRTQQAKQQINTPFATRSMSAYIDDVVLPQSYLAGLQPAGAFLNEQSMSSPPMQTQYRPTAPAIAPAGQALQPPTLCEKKGAEAAAAFLTAIRRGLDSFLDDDEEEEDEEDDDYYYQPAYNQYHAPSSLFPAQQAASSLFQSQPARMEEDDLIFPMEL</sequence>
<name>A0A8K1C9B3_PYTOL</name>
<evidence type="ECO:0000259" key="1">
    <source>
        <dbReference type="PROSITE" id="PS50202"/>
    </source>
</evidence>
<dbReference type="Pfam" id="PF00635">
    <property type="entry name" value="Motile_Sperm"/>
    <property type="match status" value="1"/>
</dbReference>
<evidence type="ECO:0000313" key="3">
    <source>
        <dbReference type="Proteomes" id="UP000794436"/>
    </source>
</evidence>
<dbReference type="AlphaFoldDB" id="A0A8K1C9B3"/>